<dbReference type="Proteomes" id="UP001220022">
    <property type="component" value="Unassembled WGS sequence"/>
</dbReference>
<accession>A0ABT5Z0N6</accession>
<keyword evidence="2" id="KW-1185">Reference proteome</keyword>
<dbReference type="EMBL" id="JARHTQ010000009">
    <property type="protein sequence ID" value="MDF2257313.1"/>
    <property type="molecule type" value="Genomic_DNA"/>
</dbReference>
<proteinExistence type="predicted"/>
<evidence type="ECO:0000313" key="2">
    <source>
        <dbReference type="Proteomes" id="UP001220022"/>
    </source>
</evidence>
<evidence type="ECO:0000313" key="1">
    <source>
        <dbReference type="EMBL" id="MDF2257313.1"/>
    </source>
</evidence>
<organism evidence="1 2">
    <name type="scientific">Streptantibioticus ferralitis</name>
    <dbReference type="NCBI Taxonomy" id="236510"/>
    <lineage>
        <taxon>Bacteria</taxon>
        <taxon>Bacillati</taxon>
        <taxon>Actinomycetota</taxon>
        <taxon>Actinomycetes</taxon>
        <taxon>Kitasatosporales</taxon>
        <taxon>Streptomycetaceae</taxon>
        <taxon>Streptantibioticus</taxon>
    </lineage>
</organism>
<gene>
    <name evidence="1" type="ORF">P2L57_16715</name>
</gene>
<comment type="caution">
    <text evidence="1">The sequence shown here is derived from an EMBL/GenBank/DDBJ whole genome shotgun (WGS) entry which is preliminary data.</text>
</comment>
<reference evidence="1 2" key="1">
    <citation type="submission" date="2023-03" db="EMBL/GenBank/DDBJ databases">
        <title>Draft genome sequence of type strain Streptomyces ferralitis JCM 14344.</title>
        <authorList>
            <person name="Klaysubun C."/>
            <person name="Duangmal K."/>
        </authorList>
    </citation>
    <scope>NUCLEOTIDE SEQUENCE [LARGE SCALE GENOMIC DNA]</scope>
    <source>
        <strain evidence="1 2">JCM 14344</strain>
    </source>
</reference>
<sequence length="43" mass="5016">MAATTRRASLFLVTWLFALLYWRIARIEEKWSANMRPTNASGD</sequence>
<protein>
    <submittedName>
        <fullName evidence="1">Uncharacterized protein</fullName>
    </submittedName>
</protein>
<name>A0ABT5Z0N6_9ACTN</name>